<dbReference type="InterPro" id="IPR013425">
    <property type="entry name" value="Autotrns_rpt"/>
</dbReference>
<dbReference type="SUPFAM" id="SSF51126">
    <property type="entry name" value="Pectin lyase-like"/>
    <property type="match status" value="1"/>
</dbReference>
<dbReference type="Gene3D" id="2.160.20.20">
    <property type="match status" value="1"/>
</dbReference>
<dbReference type="NCBIfam" id="TIGR02601">
    <property type="entry name" value="autotrns_rpt"/>
    <property type="match status" value="4"/>
</dbReference>
<reference evidence="2" key="1">
    <citation type="submission" date="2016-07" db="EMBL/GenBank/DDBJ databases">
        <title>Genomics reveals synergistic degradation of pyrene by five bacteria in a mangrove sediment-derived bacterial consortium.</title>
        <authorList>
            <person name="Wanapaisan P."/>
            <person name="Vejarano F."/>
            <person name="Chakraborty J."/>
            <person name="Shintani M."/>
            <person name="Muangchinda C."/>
            <person name="Laothamteep N."/>
            <person name="Suzuki-Minakuchi C."/>
            <person name="Inoue K."/>
            <person name="Nojiri H."/>
            <person name="Pinyakong O."/>
        </authorList>
    </citation>
    <scope>NUCLEOTIDE SEQUENCE</scope>
    <source>
        <strain evidence="2">PW1</strain>
    </source>
</reference>
<protein>
    <recommendedName>
        <fullName evidence="3">Outer membrane autotransporter</fullName>
    </recommendedName>
</protein>
<evidence type="ECO:0008006" key="3">
    <source>
        <dbReference type="Google" id="ProtNLM"/>
    </source>
</evidence>
<dbReference type="InterPro" id="IPR012332">
    <property type="entry name" value="Autotransporter_pectin_lyase_C"/>
</dbReference>
<keyword evidence="1" id="KW-0732">Signal</keyword>
<proteinExistence type="predicted"/>
<organism evidence="2">
    <name type="scientific">Ochrobactrum sp. PW1</name>
    <dbReference type="NCBI Taxonomy" id="1882222"/>
    <lineage>
        <taxon>Bacteria</taxon>
        <taxon>Pseudomonadati</taxon>
        <taxon>Pseudomonadota</taxon>
        <taxon>Alphaproteobacteria</taxon>
        <taxon>Hyphomicrobiales</taxon>
        <taxon>Brucellaceae</taxon>
        <taxon>Brucella/Ochrobactrum group</taxon>
        <taxon>Ochrobactrum</taxon>
    </lineage>
</organism>
<dbReference type="PANTHER" id="PTHR35037:SF3">
    <property type="entry name" value="C-TERMINAL REGION OF AIDA-LIKE PROTEIN"/>
    <property type="match status" value="1"/>
</dbReference>
<dbReference type="PANTHER" id="PTHR35037">
    <property type="entry name" value="C-TERMINAL REGION OF AIDA-LIKE PROTEIN"/>
    <property type="match status" value="1"/>
</dbReference>
<dbReference type="InterPro" id="IPR011050">
    <property type="entry name" value="Pectin_lyase_fold/virulence"/>
</dbReference>
<evidence type="ECO:0000256" key="1">
    <source>
        <dbReference type="ARBA" id="ARBA00022729"/>
    </source>
</evidence>
<dbReference type="Pfam" id="PF12951">
    <property type="entry name" value="PATR"/>
    <property type="match status" value="5"/>
</dbReference>
<evidence type="ECO:0000313" key="2">
    <source>
        <dbReference type="EMBL" id="BBA73534.1"/>
    </source>
</evidence>
<dbReference type="AlphaFoldDB" id="A0A292GKL6"/>
<accession>A0A292GKL6</accession>
<name>A0A292GKL6_9HYPH</name>
<dbReference type="EMBL" id="LC171366">
    <property type="protein sequence ID" value="BBA73534.1"/>
    <property type="molecule type" value="Genomic_DNA"/>
</dbReference>
<sequence length="456" mass="45404">MNSGTIRNGIGGAPGTSNAGKDGYAIRFQGGTNILELHAGSDITGIVWADTGGSNTFILGGDTDATFAGDMTSGVGVDGRAQYYGFQIYEKTGTSTWSLTGRSEDWTIKEGVLQIGDGGTKGEITGDVNTGLDASTKGTLAFNRSDPMLFGGLISGTGNVRQLGGGTTVLTSDNTYSGGTILDGGTLSVSREANLGDTAGALSFNGGILQITGTDFQSTGRTINWGSEGGGFDIADANNVFTVGQTLGAGGALTKLGAGTLVLTANNKYTGGTTVSGGILQLGDGTTDGSILGDIVLGGGDLVVATQGATVLDGNVSGTGSVTQDGTGTLTLSGNNSYGDTYLNAGVISVEQEENLGSGALNFDGGTLQITGTDFKGTNKAITWGAGGGTFDIVEASNEFALSNVFTGTGGLTKSGDGMLAFSGDSSGFKGDTHVNAGGLRLDGGKLGGRHRTDVP</sequence>
<dbReference type="InterPro" id="IPR051551">
    <property type="entry name" value="Autotransporter_adhesion"/>
</dbReference>